<dbReference type="GO" id="GO:0008270">
    <property type="term" value="F:zinc ion binding"/>
    <property type="evidence" value="ECO:0007669"/>
    <property type="project" value="UniProtKB-UniRule"/>
</dbReference>
<evidence type="ECO:0000313" key="6">
    <source>
        <dbReference type="Proteomes" id="UP000791440"/>
    </source>
</evidence>
<evidence type="ECO:0000259" key="4">
    <source>
        <dbReference type="PROSITE" id="PS51915"/>
    </source>
</evidence>
<evidence type="ECO:0000313" key="5">
    <source>
        <dbReference type="EMBL" id="KAG6462835.1"/>
    </source>
</evidence>
<dbReference type="InterPro" id="IPR013087">
    <property type="entry name" value="Znf_C2H2_type"/>
</dbReference>
<reference evidence="5" key="2">
    <citation type="submission" date="2020-12" db="EMBL/GenBank/DDBJ databases">
        <authorList>
            <person name="Kanost M."/>
        </authorList>
    </citation>
    <scope>NUCLEOTIDE SEQUENCE</scope>
</reference>
<reference evidence="5" key="1">
    <citation type="journal article" date="2016" name="Insect Biochem. Mol. Biol.">
        <title>Multifaceted biological insights from a draft genome sequence of the tobacco hornworm moth, Manduca sexta.</title>
        <authorList>
            <person name="Kanost M.R."/>
            <person name="Arrese E.L."/>
            <person name="Cao X."/>
            <person name="Chen Y.R."/>
            <person name="Chellapilla S."/>
            <person name="Goldsmith M.R."/>
            <person name="Grosse-Wilde E."/>
            <person name="Heckel D.G."/>
            <person name="Herndon N."/>
            <person name="Jiang H."/>
            <person name="Papanicolaou A."/>
            <person name="Qu J."/>
            <person name="Soulages J.L."/>
            <person name="Vogel H."/>
            <person name="Walters J."/>
            <person name="Waterhouse R.M."/>
            <person name="Ahn S.J."/>
            <person name="Almeida F.C."/>
            <person name="An C."/>
            <person name="Aqrawi P."/>
            <person name="Bretschneider A."/>
            <person name="Bryant W.B."/>
            <person name="Bucks S."/>
            <person name="Chao H."/>
            <person name="Chevignon G."/>
            <person name="Christen J.M."/>
            <person name="Clarke D.F."/>
            <person name="Dittmer N.T."/>
            <person name="Ferguson L.C.F."/>
            <person name="Garavelou S."/>
            <person name="Gordon K.H.J."/>
            <person name="Gunaratna R.T."/>
            <person name="Han Y."/>
            <person name="Hauser F."/>
            <person name="He Y."/>
            <person name="Heidel-Fischer H."/>
            <person name="Hirsh A."/>
            <person name="Hu Y."/>
            <person name="Jiang H."/>
            <person name="Kalra D."/>
            <person name="Klinner C."/>
            <person name="Konig C."/>
            <person name="Kovar C."/>
            <person name="Kroll A.R."/>
            <person name="Kuwar S.S."/>
            <person name="Lee S.L."/>
            <person name="Lehman R."/>
            <person name="Li K."/>
            <person name="Li Z."/>
            <person name="Liang H."/>
            <person name="Lovelace S."/>
            <person name="Lu Z."/>
            <person name="Mansfield J.H."/>
            <person name="McCulloch K.J."/>
            <person name="Mathew T."/>
            <person name="Morton B."/>
            <person name="Muzny D.M."/>
            <person name="Neunemann D."/>
            <person name="Ongeri F."/>
            <person name="Pauchet Y."/>
            <person name="Pu L.L."/>
            <person name="Pyrousis I."/>
            <person name="Rao X.J."/>
            <person name="Redding A."/>
            <person name="Roesel C."/>
            <person name="Sanchez-Gracia A."/>
            <person name="Schaack S."/>
            <person name="Shukla A."/>
            <person name="Tetreau G."/>
            <person name="Wang Y."/>
            <person name="Xiong G.H."/>
            <person name="Traut W."/>
            <person name="Walsh T.K."/>
            <person name="Worley K.C."/>
            <person name="Wu D."/>
            <person name="Wu W."/>
            <person name="Wu Y.Q."/>
            <person name="Zhang X."/>
            <person name="Zou Z."/>
            <person name="Zucker H."/>
            <person name="Briscoe A.D."/>
            <person name="Burmester T."/>
            <person name="Clem R.J."/>
            <person name="Feyereisen R."/>
            <person name="Grimmelikhuijzen C.J.P."/>
            <person name="Hamodrakas S.J."/>
            <person name="Hansson B.S."/>
            <person name="Huguet E."/>
            <person name="Jermiin L.S."/>
            <person name="Lan Q."/>
            <person name="Lehman H.K."/>
            <person name="Lorenzen M."/>
            <person name="Merzendorfer H."/>
            <person name="Michalopoulos I."/>
            <person name="Morton D.B."/>
            <person name="Muthukrishnan S."/>
            <person name="Oakeshott J.G."/>
            <person name="Palmer W."/>
            <person name="Park Y."/>
            <person name="Passarelli A.L."/>
            <person name="Rozas J."/>
            <person name="Schwartz L.M."/>
            <person name="Smith W."/>
            <person name="Southgate A."/>
            <person name="Vilcinskas A."/>
            <person name="Vogt R."/>
            <person name="Wang P."/>
            <person name="Werren J."/>
            <person name="Yu X.Q."/>
            <person name="Zhou J.J."/>
            <person name="Brown S.J."/>
            <person name="Scherer S.E."/>
            <person name="Richards S."/>
            <person name="Blissard G.W."/>
        </authorList>
    </citation>
    <scope>NUCLEOTIDE SEQUENCE</scope>
</reference>
<dbReference type="AlphaFoldDB" id="A0A921ZSD5"/>
<keyword evidence="2" id="KW-0862">Zinc</keyword>
<organism evidence="5 6">
    <name type="scientific">Manduca sexta</name>
    <name type="common">Tobacco hawkmoth</name>
    <name type="synonym">Tobacco hornworm</name>
    <dbReference type="NCBI Taxonomy" id="7130"/>
    <lineage>
        <taxon>Eukaryota</taxon>
        <taxon>Metazoa</taxon>
        <taxon>Ecdysozoa</taxon>
        <taxon>Arthropoda</taxon>
        <taxon>Hexapoda</taxon>
        <taxon>Insecta</taxon>
        <taxon>Pterygota</taxon>
        <taxon>Neoptera</taxon>
        <taxon>Endopterygota</taxon>
        <taxon>Lepidoptera</taxon>
        <taxon>Glossata</taxon>
        <taxon>Ditrysia</taxon>
        <taxon>Bombycoidea</taxon>
        <taxon>Sphingidae</taxon>
        <taxon>Sphinginae</taxon>
        <taxon>Sphingini</taxon>
        <taxon>Manduca</taxon>
    </lineage>
</organism>
<dbReference type="EMBL" id="JH668893">
    <property type="protein sequence ID" value="KAG6462835.1"/>
    <property type="molecule type" value="Genomic_DNA"/>
</dbReference>
<keyword evidence="2" id="KW-0479">Metal-binding</keyword>
<accession>A0A921ZSD5</accession>
<feature type="domain" description="ZAD" evidence="4">
    <location>
        <begin position="4"/>
        <end position="78"/>
    </location>
</feature>
<feature type="domain" description="C2H2-type" evidence="3">
    <location>
        <begin position="172"/>
        <end position="199"/>
    </location>
</feature>
<evidence type="ECO:0008006" key="7">
    <source>
        <dbReference type="Google" id="ProtNLM"/>
    </source>
</evidence>
<dbReference type="PROSITE" id="PS51915">
    <property type="entry name" value="ZAD"/>
    <property type="match status" value="1"/>
</dbReference>
<dbReference type="SMART" id="SM00868">
    <property type="entry name" value="zf-AD"/>
    <property type="match status" value="1"/>
</dbReference>
<comment type="caution">
    <text evidence="5">The sequence shown here is derived from an EMBL/GenBank/DDBJ whole genome shotgun (WGS) entry which is preliminary data.</text>
</comment>
<keyword evidence="1" id="KW-0863">Zinc-finger</keyword>
<dbReference type="Proteomes" id="UP000791440">
    <property type="component" value="Unassembled WGS sequence"/>
</dbReference>
<evidence type="ECO:0000256" key="2">
    <source>
        <dbReference type="PROSITE-ProRule" id="PRU01263"/>
    </source>
</evidence>
<feature type="binding site" evidence="2">
    <location>
        <position position="9"/>
    </location>
    <ligand>
        <name>Zn(2+)</name>
        <dbReference type="ChEBI" id="CHEBI:29105"/>
    </ligand>
</feature>
<dbReference type="GO" id="GO:0005634">
    <property type="term" value="C:nucleus"/>
    <property type="evidence" value="ECO:0007669"/>
    <property type="project" value="InterPro"/>
</dbReference>
<sequence length="208" mass="23822">MSPDLCRLCLSEDNLSDIFVKKEYSTKYSAVLYAATGLNITPEDGLPQQICKNCTDLLNSALKLRKQSHSSATKLIHIGYKLIENNINYEQIDISQIQNFKDISETYEDYENINGLPELEISVECDRLSQSDLEESDNGAKNKTYTQEMSRKEKRQMYLDMVDGVFNPQGPVKCKICKKTVSKWTCFISHAKLHVGFKFICEVSMFLF</sequence>
<dbReference type="Pfam" id="PF07776">
    <property type="entry name" value="zf-AD"/>
    <property type="match status" value="1"/>
</dbReference>
<proteinExistence type="predicted"/>
<name>A0A921ZSD5_MANSE</name>
<keyword evidence="6" id="KW-1185">Reference proteome</keyword>
<feature type="binding site" evidence="2">
    <location>
        <position position="51"/>
    </location>
    <ligand>
        <name>Zn(2+)</name>
        <dbReference type="ChEBI" id="CHEBI:29105"/>
    </ligand>
</feature>
<dbReference type="PROSITE" id="PS00028">
    <property type="entry name" value="ZINC_FINGER_C2H2_1"/>
    <property type="match status" value="1"/>
</dbReference>
<evidence type="ECO:0000259" key="3">
    <source>
        <dbReference type="PROSITE" id="PS50157"/>
    </source>
</evidence>
<dbReference type="PROSITE" id="PS50157">
    <property type="entry name" value="ZINC_FINGER_C2H2_2"/>
    <property type="match status" value="1"/>
</dbReference>
<dbReference type="InterPro" id="IPR012934">
    <property type="entry name" value="Znf_AD"/>
</dbReference>
<gene>
    <name evidence="5" type="ORF">O3G_MSEX013495</name>
</gene>
<feature type="binding site" evidence="2">
    <location>
        <position position="54"/>
    </location>
    <ligand>
        <name>Zn(2+)</name>
        <dbReference type="ChEBI" id="CHEBI:29105"/>
    </ligand>
</feature>
<evidence type="ECO:0000256" key="1">
    <source>
        <dbReference type="PROSITE-ProRule" id="PRU00042"/>
    </source>
</evidence>
<protein>
    <recommendedName>
        <fullName evidence="7">ZAD domain-containing protein</fullName>
    </recommendedName>
</protein>
<feature type="binding site" evidence="2">
    <location>
        <position position="6"/>
    </location>
    <ligand>
        <name>Zn(2+)</name>
        <dbReference type="ChEBI" id="CHEBI:29105"/>
    </ligand>
</feature>